<reference evidence="1 3" key="2">
    <citation type="journal article" date="2014" name="BMC Genomics">
        <title>An improved genome release (version Mt4.0) for the model legume Medicago truncatula.</title>
        <authorList>
            <person name="Tang H."/>
            <person name="Krishnakumar V."/>
            <person name="Bidwell S."/>
            <person name="Rosen B."/>
            <person name="Chan A."/>
            <person name="Zhou S."/>
            <person name="Gentzbittel L."/>
            <person name="Childs K.L."/>
            <person name="Yandell M."/>
            <person name="Gundlach H."/>
            <person name="Mayer K.F."/>
            <person name="Schwartz D.C."/>
            <person name="Town C.D."/>
        </authorList>
    </citation>
    <scope>GENOME REANNOTATION</scope>
    <source>
        <strain evidence="2 3">cv. Jemalong A17</strain>
    </source>
</reference>
<dbReference type="HOGENOM" id="CLU_1066976_0_0_1"/>
<proteinExistence type="predicted"/>
<organism evidence="1 3">
    <name type="scientific">Medicago truncatula</name>
    <name type="common">Barrel medic</name>
    <name type="synonym">Medicago tribuloides</name>
    <dbReference type="NCBI Taxonomy" id="3880"/>
    <lineage>
        <taxon>Eukaryota</taxon>
        <taxon>Viridiplantae</taxon>
        <taxon>Streptophyta</taxon>
        <taxon>Embryophyta</taxon>
        <taxon>Tracheophyta</taxon>
        <taxon>Spermatophyta</taxon>
        <taxon>Magnoliopsida</taxon>
        <taxon>eudicotyledons</taxon>
        <taxon>Gunneridae</taxon>
        <taxon>Pentapetalae</taxon>
        <taxon>rosids</taxon>
        <taxon>fabids</taxon>
        <taxon>Fabales</taxon>
        <taxon>Fabaceae</taxon>
        <taxon>Papilionoideae</taxon>
        <taxon>50 kb inversion clade</taxon>
        <taxon>NPAAA clade</taxon>
        <taxon>Hologalegina</taxon>
        <taxon>IRL clade</taxon>
        <taxon>Trifolieae</taxon>
        <taxon>Medicago</taxon>
    </lineage>
</organism>
<dbReference type="EnsemblPlants" id="AES98202">
    <property type="protein sequence ID" value="AES98202"/>
    <property type="gene ID" value="MTR_5g065660"/>
</dbReference>
<dbReference type="EMBL" id="CM001221">
    <property type="protein sequence ID" value="AES98202.2"/>
    <property type="molecule type" value="Genomic_DNA"/>
</dbReference>
<dbReference type="Proteomes" id="UP000002051">
    <property type="component" value="Chromosome 5"/>
</dbReference>
<keyword evidence="3" id="KW-1185">Reference proteome</keyword>
<dbReference type="PaxDb" id="3880-AES98202"/>
<name>G7KBG7_MEDTR</name>
<reference evidence="1 3" key="1">
    <citation type="journal article" date="2011" name="Nature">
        <title>The Medicago genome provides insight into the evolution of rhizobial symbioses.</title>
        <authorList>
            <person name="Young N.D."/>
            <person name="Debelle F."/>
            <person name="Oldroyd G.E."/>
            <person name="Geurts R."/>
            <person name="Cannon S.B."/>
            <person name="Udvardi M.K."/>
            <person name="Benedito V.A."/>
            <person name="Mayer K.F."/>
            <person name="Gouzy J."/>
            <person name="Schoof H."/>
            <person name="Van de Peer Y."/>
            <person name="Proost S."/>
            <person name="Cook D.R."/>
            <person name="Meyers B.C."/>
            <person name="Spannagl M."/>
            <person name="Cheung F."/>
            <person name="De Mita S."/>
            <person name="Krishnakumar V."/>
            <person name="Gundlach H."/>
            <person name="Zhou S."/>
            <person name="Mudge J."/>
            <person name="Bharti A.K."/>
            <person name="Murray J.D."/>
            <person name="Naoumkina M.A."/>
            <person name="Rosen B."/>
            <person name="Silverstein K.A."/>
            <person name="Tang H."/>
            <person name="Rombauts S."/>
            <person name="Zhao P.X."/>
            <person name="Zhou P."/>
            <person name="Barbe V."/>
            <person name="Bardou P."/>
            <person name="Bechner M."/>
            <person name="Bellec A."/>
            <person name="Berger A."/>
            <person name="Berges H."/>
            <person name="Bidwell S."/>
            <person name="Bisseling T."/>
            <person name="Choisne N."/>
            <person name="Couloux A."/>
            <person name="Denny R."/>
            <person name="Deshpande S."/>
            <person name="Dai X."/>
            <person name="Doyle J.J."/>
            <person name="Dudez A.M."/>
            <person name="Farmer A.D."/>
            <person name="Fouteau S."/>
            <person name="Franken C."/>
            <person name="Gibelin C."/>
            <person name="Gish J."/>
            <person name="Goldstein S."/>
            <person name="Gonzalez A.J."/>
            <person name="Green P.J."/>
            <person name="Hallab A."/>
            <person name="Hartog M."/>
            <person name="Hua A."/>
            <person name="Humphray S.J."/>
            <person name="Jeong D.H."/>
            <person name="Jing Y."/>
            <person name="Jocker A."/>
            <person name="Kenton S.M."/>
            <person name="Kim D.J."/>
            <person name="Klee K."/>
            <person name="Lai H."/>
            <person name="Lang C."/>
            <person name="Lin S."/>
            <person name="Macmil S.L."/>
            <person name="Magdelenat G."/>
            <person name="Matthews L."/>
            <person name="McCorrison J."/>
            <person name="Monaghan E.L."/>
            <person name="Mun J.H."/>
            <person name="Najar F.Z."/>
            <person name="Nicholson C."/>
            <person name="Noirot C."/>
            <person name="O'Bleness M."/>
            <person name="Paule C.R."/>
            <person name="Poulain J."/>
            <person name="Prion F."/>
            <person name="Qin B."/>
            <person name="Qu C."/>
            <person name="Retzel E.F."/>
            <person name="Riddle C."/>
            <person name="Sallet E."/>
            <person name="Samain S."/>
            <person name="Samson N."/>
            <person name="Sanders I."/>
            <person name="Saurat O."/>
            <person name="Scarpelli C."/>
            <person name="Schiex T."/>
            <person name="Segurens B."/>
            <person name="Severin A.J."/>
            <person name="Sherrier D.J."/>
            <person name="Shi R."/>
            <person name="Sims S."/>
            <person name="Singer S.R."/>
            <person name="Sinharoy S."/>
            <person name="Sterck L."/>
            <person name="Viollet A."/>
            <person name="Wang B.B."/>
            <person name="Wang K."/>
            <person name="Wang M."/>
            <person name="Wang X."/>
            <person name="Warfsmann J."/>
            <person name="Weissenbach J."/>
            <person name="White D.D."/>
            <person name="White J.D."/>
            <person name="Wiley G.B."/>
            <person name="Wincker P."/>
            <person name="Xing Y."/>
            <person name="Yang L."/>
            <person name="Yao Z."/>
            <person name="Ying F."/>
            <person name="Zhai J."/>
            <person name="Zhou L."/>
            <person name="Zuber A."/>
            <person name="Denarie J."/>
            <person name="Dixon R.A."/>
            <person name="May G.D."/>
            <person name="Schwartz D.C."/>
            <person name="Rogers J."/>
            <person name="Quetier F."/>
            <person name="Town C.D."/>
            <person name="Roe B.A."/>
        </authorList>
    </citation>
    <scope>NUCLEOTIDE SEQUENCE [LARGE SCALE GENOMIC DNA]</scope>
    <source>
        <strain evidence="1">A17</strain>
        <strain evidence="2 3">cv. Jemalong A17</strain>
    </source>
</reference>
<protein>
    <recommendedName>
        <fullName evidence="4">DUF4283 domain protein</fullName>
    </recommendedName>
</protein>
<reference evidence="2" key="3">
    <citation type="submission" date="2015-04" db="UniProtKB">
        <authorList>
            <consortium name="EnsemblPlants"/>
        </authorList>
    </citation>
    <scope>IDENTIFICATION</scope>
    <source>
        <strain evidence="2">cv. Jemalong A17</strain>
    </source>
</reference>
<accession>G7KBG7</accession>
<evidence type="ECO:0000313" key="1">
    <source>
        <dbReference type="EMBL" id="AES98202.2"/>
    </source>
</evidence>
<evidence type="ECO:0000313" key="2">
    <source>
        <dbReference type="EnsemblPlants" id="AES98202"/>
    </source>
</evidence>
<dbReference type="AlphaFoldDB" id="G7KBG7"/>
<accession>A0A0C3XMG6</accession>
<evidence type="ECO:0000313" key="3">
    <source>
        <dbReference type="Proteomes" id="UP000002051"/>
    </source>
</evidence>
<evidence type="ECO:0008006" key="4">
    <source>
        <dbReference type="Google" id="ProtNLM"/>
    </source>
</evidence>
<sequence length="261" mass="29854">MIGLKRITLSSSFSIVKKTIEEEYCFKSCNIVQQNTTHAGYVKDWLRKIAGRFRSWNMIVEMHSDSARRRLLKLEDLRAKLNTIYKPLSKWGIVSLGRCFYEFVFSSIEDVQRVRAVLSWTLKPDFLKLFARSHDFNLKNHKQTTVSPITLDDATSKCPLERSFGDFARVLIGIDLSAKIRHKLWVEREGSVYNTKLKTIVDGEVVSNDTLHLDDMGAQGNKNLSVSTEERSKKAIQEVFGSNSSDSAKSGQQREHFLICV</sequence>
<gene>
    <name evidence="1" type="ordered locus">MTR_5g065660</name>
</gene>